<reference evidence="1 2" key="1">
    <citation type="submission" date="2024-03" db="EMBL/GenBank/DDBJ databases">
        <title>Human intestinal bacterial collection.</title>
        <authorList>
            <person name="Pauvert C."/>
            <person name="Hitch T.C.A."/>
            <person name="Clavel T."/>
        </authorList>
    </citation>
    <scope>NUCLEOTIDE SEQUENCE [LARGE SCALE GENOMIC DNA]</scope>
    <source>
        <strain evidence="1 2">CLA-AA-H185</strain>
    </source>
</reference>
<evidence type="ECO:0000313" key="2">
    <source>
        <dbReference type="Proteomes" id="UP001454489"/>
    </source>
</evidence>
<accession>A0ABV1HEL4</accession>
<sequence>MNISDIQRCADFFQEHYLKTFYLVITYDGKSLPGILNEFPAGFHFLQYFIKF</sequence>
<proteinExistence type="predicted"/>
<keyword evidence="2" id="KW-1185">Reference proteome</keyword>
<dbReference type="RefSeq" id="WP_353531038.1">
    <property type="nucleotide sequence ID" value="NZ_JBBMEX010000009.1"/>
</dbReference>
<dbReference type="Proteomes" id="UP001454489">
    <property type="component" value="Unassembled WGS sequence"/>
</dbReference>
<name>A0ABV1HEL4_9FIRM</name>
<dbReference type="EMBL" id="JBBMEX010000009">
    <property type="protein sequence ID" value="MEQ2558153.1"/>
    <property type="molecule type" value="Genomic_DNA"/>
</dbReference>
<comment type="caution">
    <text evidence="1">The sequence shown here is derived from an EMBL/GenBank/DDBJ whole genome shotgun (WGS) entry which is preliminary data.</text>
</comment>
<gene>
    <name evidence="1" type="ORF">WMO43_09760</name>
</gene>
<evidence type="ECO:0000313" key="1">
    <source>
        <dbReference type="EMBL" id="MEQ2558153.1"/>
    </source>
</evidence>
<organism evidence="1 2">
    <name type="scientific">Maccoyibacter intestinihominis</name>
    <dbReference type="NCBI Taxonomy" id="3133499"/>
    <lineage>
        <taxon>Bacteria</taxon>
        <taxon>Bacillati</taxon>
        <taxon>Bacillota</taxon>
        <taxon>Clostridia</taxon>
        <taxon>Lachnospirales</taxon>
        <taxon>Lachnospiraceae</taxon>
        <taxon>Maccoyibacter</taxon>
    </lineage>
</organism>
<protein>
    <submittedName>
        <fullName evidence="1">Uncharacterized protein</fullName>
    </submittedName>
</protein>